<dbReference type="Proteomes" id="UP000228987">
    <property type="component" value="Unassembled WGS sequence"/>
</dbReference>
<dbReference type="GO" id="GO:0045892">
    <property type="term" value="P:negative regulation of DNA-templated transcription"/>
    <property type="evidence" value="ECO:0007669"/>
    <property type="project" value="InterPro"/>
</dbReference>
<feature type="region of interest" description="Disordered" evidence="9">
    <location>
        <begin position="1"/>
        <end position="47"/>
    </location>
</feature>
<dbReference type="NCBIfam" id="TIGR03824">
    <property type="entry name" value="FlgM_jcvi"/>
    <property type="match status" value="1"/>
</dbReference>
<keyword evidence="3" id="KW-0678">Repressor</keyword>
<gene>
    <name evidence="11" type="primary">flgM</name>
    <name evidence="11" type="ORF">COA71_09490</name>
</gene>
<dbReference type="AlphaFoldDB" id="A0A2A5CBV1"/>
<evidence type="ECO:0000259" key="10">
    <source>
        <dbReference type="Pfam" id="PF04316"/>
    </source>
</evidence>
<dbReference type="EMBL" id="NVWI01000007">
    <property type="protein sequence ID" value="PCJ40826.1"/>
    <property type="molecule type" value="Genomic_DNA"/>
</dbReference>
<feature type="compositionally biased region" description="Polar residues" evidence="9">
    <location>
        <begin position="30"/>
        <end position="47"/>
    </location>
</feature>
<evidence type="ECO:0000256" key="3">
    <source>
        <dbReference type="ARBA" id="ARBA00022491"/>
    </source>
</evidence>
<comment type="function">
    <text evidence="7">Responsible for the coupling of flagellin expression to flagellar assembly by preventing expression of the flagellin genes when a component of the middle class of proteins is defective. It negatively regulates flagellar genes by inhibiting the activity of FliA by directly binding to FliA.</text>
</comment>
<evidence type="ECO:0000313" key="11">
    <source>
        <dbReference type="EMBL" id="PCJ40826.1"/>
    </source>
</evidence>
<keyword evidence="11" id="KW-0282">Flagellum</keyword>
<keyword evidence="11" id="KW-0966">Cell projection</keyword>
<feature type="domain" description="Anti-sigma-28 factor FlgM C-terminal" evidence="10">
    <location>
        <begin position="46"/>
        <end position="100"/>
    </location>
</feature>
<dbReference type="InterPro" id="IPR031316">
    <property type="entry name" value="FlgM_C"/>
</dbReference>
<evidence type="ECO:0000256" key="1">
    <source>
        <dbReference type="ARBA" id="ARBA00005322"/>
    </source>
</evidence>
<organism evidence="11 12">
    <name type="scientific">SAR86 cluster bacterium</name>
    <dbReference type="NCBI Taxonomy" id="2030880"/>
    <lineage>
        <taxon>Bacteria</taxon>
        <taxon>Pseudomonadati</taxon>
        <taxon>Pseudomonadota</taxon>
        <taxon>Gammaproteobacteria</taxon>
        <taxon>SAR86 cluster</taxon>
    </lineage>
</organism>
<evidence type="ECO:0000256" key="5">
    <source>
        <dbReference type="ARBA" id="ARBA00023015"/>
    </source>
</evidence>
<keyword evidence="4" id="KW-1005">Bacterial flagellum biogenesis</keyword>
<name>A0A2A5CBV1_9GAMM</name>
<sequence>MSTEIQTGKMPVTINNQKSTQTHGARVDTATPNTSAPNTEQKSVKDTVSMTDQVGLLQRIEKQIASIPAVNSAKVAEIKQAIADGSYKVDPNAIAEKLIEMESGIPNNNIENQS</sequence>
<evidence type="ECO:0000313" key="12">
    <source>
        <dbReference type="Proteomes" id="UP000228987"/>
    </source>
</evidence>
<dbReference type="GO" id="GO:0044781">
    <property type="term" value="P:bacterial-type flagellum organization"/>
    <property type="evidence" value="ECO:0007669"/>
    <property type="project" value="UniProtKB-KW"/>
</dbReference>
<reference evidence="12" key="1">
    <citation type="submission" date="2017-08" db="EMBL/GenBank/DDBJ databases">
        <title>A dynamic microbial community with high functional redundancy inhabits the cold, oxic subseafloor aquifer.</title>
        <authorList>
            <person name="Tully B.J."/>
            <person name="Wheat C.G."/>
            <person name="Glazer B.T."/>
            <person name="Huber J.A."/>
        </authorList>
    </citation>
    <scope>NUCLEOTIDE SEQUENCE [LARGE SCALE GENOMIC DNA]</scope>
</reference>
<accession>A0A2A5CBV1</accession>
<evidence type="ECO:0000256" key="8">
    <source>
        <dbReference type="ARBA" id="ARBA00030117"/>
    </source>
</evidence>
<dbReference type="SUPFAM" id="SSF101498">
    <property type="entry name" value="Anti-sigma factor FlgM"/>
    <property type="match status" value="1"/>
</dbReference>
<dbReference type="Pfam" id="PF04316">
    <property type="entry name" value="FlgM"/>
    <property type="match status" value="1"/>
</dbReference>
<comment type="similarity">
    <text evidence="1">Belongs to the FlgM family.</text>
</comment>
<dbReference type="InterPro" id="IPR035890">
    <property type="entry name" value="Anti-sigma-28_factor_FlgM_sf"/>
</dbReference>
<protein>
    <recommendedName>
        <fullName evidence="2">Negative regulator of flagellin synthesis</fullName>
    </recommendedName>
    <alternativeName>
        <fullName evidence="8">Anti-sigma-28 factor</fullName>
    </alternativeName>
</protein>
<evidence type="ECO:0000256" key="9">
    <source>
        <dbReference type="SAM" id="MobiDB-lite"/>
    </source>
</evidence>
<comment type="caution">
    <text evidence="11">The sequence shown here is derived from an EMBL/GenBank/DDBJ whole genome shotgun (WGS) entry which is preliminary data.</text>
</comment>
<evidence type="ECO:0000256" key="4">
    <source>
        <dbReference type="ARBA" id="ARBA00022795"/>
    </source>
</evidence>
<feature type="compositionally biased region" description="Polar residues" evidence="9">
    <location>
        <begin position="13"/>
        <end position="23"/>
    </location>
</feature>
<proteinExistence type="inferred from homology"/>
<evidence type="ECO:0000256" key="2">
    <source>
        <dbReference type="ARBA" id="ARBA00017823"/>
    </source>
</evidence>
<keyword evidence="11" id="KW-0969">Cilium</keyword>
<evidence type="ECO:0000256" key="6">
    <source>
        <dbReference type="ARBA" id="ARBA00023163"/>
    </source>
</evidence>
<keyword evidence="5" id="KW-0805">Transcription regulation</keyword>
<keyword evidence="6" id="KW-0804">Transcription</keyword>
<evidence type="ECO:0000256" key="7">
    <source>
        <dbReference type="ARBA" id="ARBA00024739"/>
    </source>
</evidence>
<dbReference type="InterPro" id="IPR007412">
    <property type="entry name" value="FlgM"/>
</dbReference>